<proteinExistence type="predicted"/>
<feature type="compositionally biased region" description="Polar residues" evidence="2">
    <location>
        <begin position="483"/>
        <end position="496"/>
    </location>
</feature>
<evidence type="ECO:0000256" key="2">
    <source>
        <dbReference type="SAM" id="MobiDB-lite"/>
    </source>
</evidence>
<reference evidence="3" key="1">
    <citation type="submission" date="2021-06" db="EMBL/GenBank/DDBJ databases">
        <authorList>
            <person name="Kallberg Y."/>
            <person name="Tangrot J."/>
            <person name="Rosling A."/>
        </authorList>
    </citation>
    <scope>NUCLEOTIDE SEQUENCE</scope>
    <source>
        <strain evidence="3">FL966</strain>
    </source>
</reference>
<dbReference type="OrthoDB" id="2436976at2759"/>
<evidence type="ECO:0000256" key="1">
    <source>
        <dbReference type="SAM" id="Coils"/>
    </source>
</evidence>
<evidence type="ECO:0000313" key="3">
    <source>
        <dbReference type="EMBL" id="CAG8453054.1"/>
    </source>
</evidence>
<organism evidence="3 4">
    <name type="scientific">Cetraspora pellucida</name>
    <dbReference type="NCBI Taxonomy" id="1433469"/>
    <lineage>
        <taxon>Eukaryota</taxon>
        <taxon>Fungi</taxon>
        <taxon>Fungi incertae sedis</taxon>
        <taxon>Mucoromycota</taxon>
        <taxon>Glomeromycotina</taxon>
        <taxon>Glomeromycetes</taxon>
        <taxon>Diversisporales</taxon>
        <taxon>Gigasporaceae</taxon>
        <taxon>Cetraspora</taxon>
    </lineage>
</organism>
<protein>
    <submittedName>
        <fullName evidence="3">14752_t:CDS:1</fullName>
    </submittedName>
</protein>
<gene>
    <name evidence="3" type="ORF">CPELLU_LOCUS246</name>
</gene>
<evidence type="ECO:0000313" key="4">
    <source>
        <dbReference type="Proteomes" id="UP000789759"/>
    </source>
</evidence>
<dbReference type="Proteomes" id="UP000789759">
    <property type="component" value="Unassembled WGS sequence"/>
</dbReference>
<name>A0A9N8VF54_9GLOM</name>
<accession>A0A9N8VF54</accession>
<dbReference type="AlphaFoldDB" id="A0A9N8VF54"/>
<sequence length="594" mass="66603">MALGSTAGKDTQSTIKMLRELNIKLVSDIAELRKENAEILELRKKFAKTAKENAENAKLRDGKLNARIVELEKLENGDNSENVVNIPNSVIDHCINSNSKSLVDDTREIDQSLINTTPIKMENSNNTLASENTSNSDDVSNFDICQESENQYLTSPIPIEPKSSENMEIDDFLDSIHKEKVSKEIIQSIGEKKLRDKKKIITSQDTKSSLSVKDGQGLIQELFTSELSLQESNIIQNHTIEIFKTGSPEKSNIDKASQHLAQLCDKAFDAEDGANRANQEEILCWSIYRKDFKVQFNEIIKNSRGKIGEKKARSLLYDSITKQLSIIRKKRSQELGLHLPEISWDALYKKTQRAEKIYILFEKIGHDKIKYIKSYSVNSISKLTNDQIQQIINYSCKNIDTDNVGHQISSENTEISKTGGPGKITSEIETGNITTSSILLSHTFSFVTASSNSEDKIIEKVESLLETETKVSISTEFQVSNSSSFELSQENNQDSELSAELARPKTEVSVSSENTKANVSKQSTSQPPIFTLPDDPKEKQAHIIKMVLDRFSHLSLKYSNKYGNYFTCSVSYLLSQMLGGLSEFNPNSNHKSIG</sequence>
<dbReference type="EMBL" id="CAJVQA010000058">
    <property type="protein sequence ID" value="CAG8453054.1"/>
    <property type="molecule type" value="Genomic_DNA"/>
</dbReference>
<comment type="caution">
    <text evidence="3">The sequence shown here is derived from an EMBL/GenBank/DDBJ whole genome shotgun (WGS) entry which is preliminary data.</text>
</comment>
<feature type="coiled-coil region" evidence="1">
    <location>
        <begin position="15"/>
        <end position="57"/>
    </location>
</feature>
<feature type="compositionally biased region" description="Polar residues" evidence="2">
    <location>
        <begin position="508"/>
        <end position="528"/>
    </location>
</feature>
<keyword evidence="4" id="KW-1185">Reference proteome</keyword>
<feature type="region of interest" description="Disordered" evidence="2">
    <location>
        <begin position="483"/>
        <end position="535"/>
    </location>
</feature>
<keyword evidence="1" id="KW-0175">Coiled coil</keyword>